<dbReference type="Proteomes" id="UP001317259">
    <property type="component" value="Unassembled WGS sequence"/>
</dbReference>
<evidence type="ECO:0000259" key="7">
    <source>
        <dbReference type="Pfam" id="PF08281"/>
    </source>
</evidence>
<dbReference type="PANTHER" id="PTHR30173">
    <property type="entry name" value="SIGMA 19 FACTOR"/>
    <property type="match status" value="1"/>
</dbReference>
<dbReference type="InterPro" id="IPR052704">
    <property type="entry name" value="ECF_Sigma-70_Domain"/>
</dbReference>
<dbReference type="InterPro" id="IPR013324">
    <property type="entry name" value="RNA_pol_sigma_r3/r4-like"/>
</dbReference>
<dbReference type="EMBL" id="JAKRKC020000002">
    <property type="protein sequence ID" value="MCK2219580.1"/>
    <property type="molecule type" value="Genomic_DNA"/>
</dbReference>
<comment type="caution">
    <text evidence="9">The sequence shown here is derived from an EMBL/GenBank/DDBJ whole genome shotgun (WGS) entry which is preliminary data.</text>
</comment>
<keyword evidence="3" id="KW-0805">Transcription regulation</keyword>
<dbReference type="SUPFAM" id="SSF88659">
    <property type="entry name" value="Sigma3 and sigma4 domains of RNA polymerase sigma factors"/>
    <property type="match status" value="1"/>
</dbReference>
<dbReference type="PANTHER" id="PTHR30173:SF36">
    <property type="entry name" value="ECF RNA POLYMERASE SIGMA FACTOR SIGJ"/>
    <property type="match status" value="1"/>
</dbReference>
<reference evidence="9 10" key="1">
    <citation type="submission" date="2022-04" db="EMBL/GenBank/DDBJ databases">
        <title>Genome draft of Actinomadura sp. ATCC 31491.</title>
        <authorList>
            <person name="Shi X."/>
            <person name="Du Y."/>
        </authorList>
    </citation>
    <scope>NUCLEOTIDE SEQUENCE [LARGE SCALE GENOMIC DNA]</scope>
    <source>
        <strain evidence="9 10">ATCC 31491</strain>
    </source>
</reference>
<dbReference type="NCBIfam" id="TIGR02937">
    <property type="entry name" value="sigma70-ECF"/>
    <property type="match status" value="1"/>
</dbReference>
<feature type="domain" description="RNA polymerase sigma factor 70 region 4 type 2" evidence="7">
    <location>
        <begin position="115"/>
        <end position="163"/>
    </location>
</feature>
<dbReference type="InterPro" id="IPR032710">
    <property type="entry name" value="NTF2-like_dom_sf"/>
</dbReference>
<keyword evidence="5" id="KW-0804">Transcription</keyword>
<evidence type="ECO:0000256" key="1">
    <source>
        <dbReference type="ARBA" id="ARBA00010641"/>
    </source>
</evidence>
<comment type="subunit">
    <text evidence="2">Interacts transiently with the RNA polymerase catalytic core formed by RpoA, RpoB, RpoC and RpoZ (2 alpha, 1 beta, 1 beta' and 1 omega subunit) to form the RNA polymerase holoenzyme that can initiate transcription.</text>
</comment>
<dbReference type="Gene3D" id="1.10.1740.10">
    <property type="match status" value="1"/>
</dbReference>
<dbReference type="Gene3D" id="3.10.450.50">
    <property type="match status" value="1"/>
</dbReference>
<evidence type="ECO:0000256" key="2">
    <source>
        <dbReference type="ARBA" id="ARBA00011344"/>
    </source>
</evidence>
<evidence type="ECO:0000259" key="8">
    <source>
        <dbReference type="Pfam" id="PF12680"/>
    </source>
</evidence>
<feature type="domain" description="SnoaL-like" evidence="8">
    <location>
        <begin position="183"/>
        <end position="262"/>
    </location>
</feature>
<comment type="similarity">
    <text evidence="1">Belongs to the sigma-70 factor family. ECF subfamily.</text>
</comment>
<evidence type="ECO:0000313" key="9">
    <source>
        <dbReference type="EMBL" id="MCK2219580.1"/>
    </source>
</evidence>
<name>A0ABT0G4T1_9ACTN</name>
<keyword evidence="4" id="KW-0731">Sigma factor</keyword>
<feature type="domain" description="RNA polymerase sigma-70 region 2" evidence="6">
    <location>
        <begin position="15"/>
        <end position="78"/>
    </location>
</feature>
<evidence type="ECO:0000313" key="10">
    <source>
        <dbReference type="Proteomes" id="UP001317259"/>
    </source>
</evidence>
<dbReference type="InterPro" id="IPR036388">
    <property type="entry name" value="WH-like_DNA-bd_sf"/>
</dbReference>
<dbReference type="InterPro" id="IPR013249">
    <property type="entry name" value="RNA_pol_sigma70_r4_t2"/>
</dbReference>
<dbReference type="SUPFAM" id="SSF88946">
    <property type="entry name" value="Sigma2 domain of RNA polymerase sigma factors"/>
    <property type="match status" value="1"/>
</dbReference>
<dbReference type="Gene3D" id="1.10.10.10">
    <property type="entry name" value="Winged helix-like DNA-binding domain superfamily/Winged helix DNA-binding domain"/>
    <property type="match status" value="1"/>
</dbReference>
<keyword evidence="10" id="KW-1185">Reference proteome</keyword>
<dbReference type="Pfam" id="PF12680">
    <property type="entry name" value="SnoaL_2"/>
    <property type="match status" value="1"/>
</dbReference>
<organism evidence="9 10">
    <name type="scientific">Actinomadura luzonensis</name>
    <dbReference type="NCBI Taxonomy" id="2805427"/>
    <lineage>
        <taxon>Bacteria</taxon>
        <taxon>Bacillati</taxon>
        <taxon>Actinomycetota</taxon>
        <taxon>Actinomycetes</taxon>
        <taxon>Streptosporangiales</taxon>
        <taxon>Thermomonosporaceae</taxon>
        <taxon>Actinomadura</taxon>
    </lineage>
</organism>
<evidence type="ECO:0000256" key="3">
    <source>
        <dbReference type="ARBA" id="ARBA00023015"/>
    </source>
</evidence>
<dbReference type="RefSeq" id="WP_242382206.1">
    <property type="nucleotide sequence ID" value="NZ_JAKRKC020000002.1"/>
</dbReference>
<dbReference type="Pfam" id="PF04542">
    <property type="entry name" value="Sigma70_r2"/>
    <property type="match status" value="1"/>
</dbReference>
<dbReference type="InterPro" id="IPR007627">
    <property type="entry name" value="RNA_pol_sigma70_r2"/>
</dbReference>
<sequence length="298" mass="33140">MMPDVELTADAAAAFEQHRPMLLGLAYRLLGSMWDAEDVVQEAWLRWQGTDRSGIREPRAFLVTVVSRLALDQLRSARVKREAYPGPWLPEPVATAEAGPLDTAELRDTVSYATLHLMERLSPPERAVFVLREAFELPYEQIAEIVGTSVANARQLHRRASVRLAEGRDRFTPSPEDHTKLLKRFMAAAAGGDLDALKDLFHEDVVAWNDGGGKVRAALRPIVGRRKVLAFLAGLLSRYDFSEARLLDVNGRPAVWTSVAGNHQLVMIDVRGGRIHDIFGVLNPDKLVRVRPAGQDDL</sequence>
<protein>
    <submittedName>
        <fullName evidence="9">RNA polymerase sigma-70 factor</fullName>
    </submittedName>
</protein>
<dbReference type="InterPro" id="IPR013325">
    <property type="entry name" value="RNA_pol_sigma_r2"/>
</dbReference>
<dbReference type="InterPro" id="IPR014303">
    <property type="entry name" value="RNA_pol_sigma-70_ECF"/>
</dbReference>
<evidence type="ECO:0000259" key="6">
    <source>
        <dbReference type="Pfam" id="PF04542"/>
    </source>
</evidence>
<accession>A0ABT0G4T1</accession>
<dbReference type="InterPro" id="IPR014284">
    <property type="entry name" value="RNA_pol_sigma-70_dom"/>
</dbReference>
<dbReference type="NCBIfam" id="TIGR02957">
    <property type="entry name" value="SigX4"/>
    <property type="match status" value="1"/>
</dbReference>
<proteinExistence type="inferred from homology"/>
<gene>
    <name evidence="9" type="ORF">MF672_038170</name>
</gene>
<dbReference type="InterPro" id="IPR037401">
    <property type="entry name" value="SnoaL-like"/>
</dbReference>
<evidence type="ECO:0000256" key="4">
    <source>
        <dbReference type="ARBA" id="ARBA00023082"/>
    </source>
</evidence>
<dbReference type="NCBIfam" id="NF007214">
    <property type="entry name" value="PRK09636.1"/>
    <property type="match status" value="1"/>
</dbReference>
<dbReference type="CDD" id="cd06171">
    <property type="entry name" value="Sigma70_r4"/>
    <property type="match status" value="1"/>
</dbReference>
<dbReference type="SUPFAM" id="SSF54427">
    <property type="entry name" value="NTF2-like"/>
    <property type="match status" value="1"/>
</dbReference>
<dbReference type="Pfam" id="PF08281">
    <property type="entry name" value="Sigma70_r4_2"/>
    <property type="match status" value="1"/>
</dbReference>
<evidence type="ECO:0000256" key="5">
    <source>
        <dbReference type="ARBA" id="ARBA00023163"/>
    </source>
</evidence>